<dbReference type="InterPro" id="IPR046884">
    <property type="entry name" value="MnmA-like_central"/>
</dbReference>
<reference evidence="12 13" key="1">
    <citation type="submission" date="2020-08" db="EMBL/GenBank/DDBJ databases">
        <title>Genome public.</title>
        <authorList>
            <person name="Liu C."/>
            <person name="Sun Q."/>
        </authorList>
    </citation>
    <scope>NUCLEOTIDE SEQUENCE [LARGE SCALE GENOMIC DNA]</scope>
    <source>
        <strain evidence="12 13">NSJ-71</strain>
    </source>
</reference>
<comment type="catalytic activity">
    <reaction evidence="8 9">
        <text>S-sulfanyl-L-cysteinyl-[protein] + uridine(34) in tRNA + AH2 + ATP = 2-thiouridine(34) in tRNA + L-cysteinyl-[protein] + A + AMP + diphosphate + H(+)</text>
        <dbReference type="Rhea" id="RHEA:47032"/>
        <dbReference type="Rhea" id="RHEA-COMP:10131"/>
        <dbReference type="Rhea" id="RHEA-COMP:11726"/>
        <dbReference type="Rhea" id="RHEA-COMP:11727"/>
        <dbReference type="Rhea" id="RHEA-COMP:11728"/>
        <dbReference type="ChEBI" id="CHEBI:13193"/>
        <dbReference type="ChEBI" id="CHEBI:15378"/>
        <dbReference type="ChEBI" id="CHEBI:17499"/>
        <dbReference type="ChEBI" id="CHEBI:29950"/>
        <dbReference type="ChEBI" id="CHEBI:30616"/>
        <dbReference type="ChEBI" id="CHEBI:33019"/>
        <dbReference type="ChEBI" id="CHEBI:61963"/>
        <dbReference type="ChEBI" id="CHEBI:65315"/>
        <dbReference type="ChEBI" id="CHEBI:87170"/>
        <dbReference type="ChEBI" id="CHEBI:456215"/>
        <dbReference type="EC" id="2.8.1.13"/>
    </reaction>
</comment>
<evidence type="ECO:0000256" key="9">
    <source>
        <dbReference type="HAMAP-Rule" id="MF_00144"/>
    </source>
</evidence>
<dbReference type="NCBIfam" id="TIGR00420">
    <property type="entry name" value="trmU"/>
    <property type="match status" value="1"/>
</dbReference>
<evidence type="ECO:0000256" key="4">
    <source>
        <dbReference type="ARBA" id="ARBA00022741"/>
    </source>
</evidence>
<evidence type="ECO:0000259" key="11">
    <source>
        <dbReference type="Pfam" id="PF20259"/>
    </source>
</evidence>
<keyword evidence="6 9" id="KW-0694">RNA-binding</keyword>
<feature type="domain" description="tRNA-specific 2-thiouridylase MnmA-like central" evidence="11">
    <location>
        <begin position="210"/>
        <end position="274"/>
    </location>
</feature>
<dbReference type="Pfam" id="PF20259">
    <property type="entry name" value="tRNA_Me_trans_M"/>
    <property type="match status" value="1"/>
</dbReference>
<keyword evidence="9" id="KW-0963">Cytoplasm</keyword>
<evidence type="ECO:0000256" key="3">
    <source>
        <dbReference type="ARBA" id="ARBA00022694"/>
    </source>
</evidence>
<dbReference type="Gene3D" id="2.40.30.10">
    <property type="entry name" value="Translation factors"/>
    <property type="match status" value="1"/>
</dbReference>
<feature type="site" description="Interaction with tRNA" evidence="9">
    <location>
        <position position="128"/>
    </location>
</feature>
<evidence type="ECO:0000256" key="2">
    <source>
        <dbReference type="ARBA" id="ARBA00022679"/>
    </source>
</evidence>
<comment type="function">
    <text evidence="9">Catalyzes the 2-thiolation of uridine at the wobble position (U34) of tRNA, leading to the formation of s(2)U34.</text>
</comment>
<comment type="caution">
    <text evidence="12">The sequence shown here is derived from an EMBL/GenBank/DDBJ whole genome shotgun (WGS) entry which is preliminary data.</text>
</comment>
<evidence type="ECO:0000256" key="5">
    <source>
        <dbReference type="ARBA" id="ARBA00022840"/>
    </source>
</evidence>
<dbReference type="Proteomes" id="UP000636755">
    <property type="component" value="Unassembled WGS sequence"/>
</dbReference>
<feature type="region of interest" description="Interaction with tRNA" evidence="9">
    <location>
        <begin position="151"/>
        <end position="153"/>
    </location>
</feature>
<keyword evidence="4 9" id="KW-0547">Nucleotide-binding</keyword>
<dbReference type="Pfam" id="PF03054">
    <property type="entry name" value="tRNA_Me_trans"/>
    <property type="match status" value="1"/>
</dbReference>
<keyword evidence="3 9" id="KW-0819">tRNA processing</keyword>
<feature type="active site" description="Nucleophile" evidence="9">
    <location>
        <position position="103"/>
    </location>
</feature>
<feature type="site" description="Interaction with tRNA" evidence="9">
    <location>
        <position position="340"/>
    </location>
</feature>
<dbReference type="GO" id="GO:0103016">
    <property type="term" value="F:tRNA-uridine 2-sulfurtransferase activity"/>
    <property type="evidence" value="ECO:0007669"/>
    <property type="project" value="UniProtKB-EC"/>
</dbReference>
<name>A0ABR7HKB4_9FIRM</name>
<evidence type="ECO:0000313" key="13">
    <source>
        <dbReference type="Proteomes" id="UP000636755"/>
    </source>
</evidence>
<dbReference type="Gene3D" id="2.30.30.280">
    <property type="entry name" value="Adenine nucleotide alpha hydrolases-like domains"/>
    <property type="match status" value="1"/>
</dbReference>
<dbReference type="EC" id="2.8.1.13" evidence="9"/>
<keyword evidence="1 9" id="KW-0820">tRNA-binding</keyword>
<comment type="subcellular location">
    <subcellularLocation>
        <location evidence="9">Cytoplasm</location>
    </subcellularLocation>
</comment>
<dbReference type="InterPro" id="IPR046885">
    <property type="entry name" value="MnmA-like_C"/>
</dbReference>
<dbReference type="NCBIfam" id="NF001138">
    <property type="entry name" value="PRK00143.1"/>
    <property type="match status" value="1"/>
</dbReference>
<feature type="active site" description="Cysteine persulfide intermediate" evidence="9">
    <location>
        <position position="201"/>
    </location>
</feature>
<proteinExistence type="inferred from homology"/>
<dbReference type="InterPro" id="IPR004506">
    <property type="entry name" value="MnmA-like"/>
</dbReference>
<feature type="binding site" evidence="9">
    <location>
        <begin position="8"/>
        <end position="15"/>
    </location>
    <ligand>
        <name>ATP</name>
        <dbReference type="ChEBI" id="CHEBI:30616"/>
    </ligand>
</feature>
<sequence length="357" mass="40811">MTERALIAMSGGVDSSVAACLIKEQGYDATGITLKLFDNEDIGEKKEKTCCSLDDIDDARNVCRKIGIPYYVYNFKDSFKENVIDRFISAYENGCTPNPCIDCNRYIKFEKLMQRADELDFDYVVTGHYSVIEYDEGLQRYLLRKSPDVTKDQSYVLYSLTQRQLSRTLLPLGKLTKHEVRKIAEKYNLINAQKHDSQDICFVPDGDYAKFIEQYTGRKYDFGDFVDENGNVLGTHKGIIRYTIGQRKGLGLALPHPMYVKEKDIANNKVILCDNDRLFSKELYAKDINLIAYEKLDKPLHIKARVRYNQPEQDATVEQLSDNKLHIVFDKPQRAISKGQAVVLYDEDVVVGGGTIE</sequence>
<keyword evidence="2 9" id="KW-0808">Transferase</keyword>
<evidence type="ECO:0000256" key="8">
    <source>
        <dbReference type="ARBA" id="ARBA00051542"/>
    </source>
</evidence>
<feature type="binding site" evidence="9">
    <location>
        <position position="127"/>
    </location>
    <ligand>
        <name>ATP</name>
        <dbReference type="ChEBI" id="CHEBI:30616"/>
    </ligand>
</feature>
<organism evidence="12 13">
    <name type="scientific">Ruminococcus intestinalis</name>
    <dbReference type="NCBI Taxonomy" id="2763066"/>
    <lineage>
        <taxon>Bacteria</taxon>
        <taxon>Bacillati</taxon>
        <taxon>Bacillota</taxon>
        <taxon>Clostridia</taxon>
        <taxon>Eubacteriales</taxon>
        <taxon>Oscillospiraceae</taxon>
        <taxon>Ruminococcus</taxon>
    </lineage>
</organism>
<evidence type="ECO:0000256" key="7">
    <source>
        <dbReference type="ARBA" id="ARBA00023157"/>
    </source>
</evidence>
<dbReference type="RefSeq" id="WP_022233919.1">
    <property type="nucleotide sequence ID" value="NZ_JACOPS010000002.1"/>
</dbReference>
<dbReference type="EMBL" id="JACOPS010000002">
    <property type="protein sequence ID" value="MBC5727938.1"/>
    <property type="molecule type" value="Genomic_DNA"/>
</dbReference>
<evidence type="ECO:0000256" key="6">
    <source>
        <dbReference type="ARBA" id="ARBA00022884"/>
    </source>
</evidence>
<dbReference type="SUPFAM" id="SSF52402">
    <property type="entry name" value="Adenine nucleotide alpha hydrolases-like"/>
    <property type="match status" value="1"/>
</dbReference>
<accession>A0ABR7HKB4</accession>
<dbReference type="HAMAP" id="MF_00144">
    <property type="entry name" value="tRNA_thiouridyl_MnmA"/>
    <property type="match status" value="1"/>
</dbReference>
<feature type="region of interest" description="Interaction with tRNA" evidence="9">
    <location>
        <begin position="307"/>
        <end position="308"/>
    </location>
</feature>
<feature type="domain" description="tRNA-specific 2-thiouridylase MnmA-like C-terminal" evidence="10">
    <location>
        <begin position="280"/>
        <end position="356"/>
    </location>
</feature>
<dbReference type="Gene3D" id="3.40.50.620">
    <property type="entry name" value="HUPs"/>
    <property type="match status" value="1"/>
</dbReference>
<protein>
    <recommendedName>
        <fullName evidence="9">tRNA-specific 2-thiouridylase MnmA</fullName>
        <ecNumber evidence="9">2.8.1.13</ecNumber>
    </recommendedName>
</protein>
<dbReference type="CDD" id="cd01998">
    <property type="entry name" value="MnmA_TRMU-like"/>
    <property type="match status" value="1"/>
</dbReference>
<dbReference type="InterPro" id="IPR014729">
    <property type="entry name" value="Rossmann-like_a/b/a_fold"/>
</dbReference>
<evidence type="ECO:0000259" key="10">
    <source>
        <dbReference type="Pfam" id="PF20258"/>
    </source>
</evidence>
<dbReference type="PANTHER" id="PTHR11933">
    <property type="entry name" value="TRNA 5-METHYLAMINOMETHYL-2-THIOURIDYLATE -METHYLTRANSFERASE"/>
    <property type="match status" value="1"/>
</dbReference>
<evidence type="ECO:0000256" key="1">
    <source>
        <dbReference type="ARBA" id="ARBA00022555"/>
    </source>
</evidence>
<dbReference type="PANTHER" id="PTHR11933:SF5">
    <property type="entry name" value="MITOCHONDRIAL TRNA-SPECIFIC 2-THIOURIDYLASE 1"/>
    <property type="match status" value="1"/>
</dbReference>
<keyword evidence="7" id="KW-1015">Disulfide bond</keyword>
<keyword evidence="5 9" id="KW-0067">ATP-binding</keyword>
<evidence type="ECO:0000313" key="12">
    <source>
        <dbReference type="EMBL" id="MBC5727938.1"/>
    </source>
</evidence>
<comment type="similarity">
    <text evidence="9">Belongs to the MnmA/TRMU family.</text>
</comment>
<comment type="caution">
    <text evidence="9">Lacks conserved residue(s) required for the propagation of feature annotation.</text>
</comment>
<dbReference type="InterPro" id="IPR023382">
    <property type="entry name" value="MnmA-like_central_sf"/>
</dbReference>
<feature type="binding site" evidence="9">
    <location>
        <position position="34"/>
    </location>
    <ligand>
        <name>ATP</name>
        <dbReference type="ChEBI" id="CHEBI:30616"/>
    </ligand>
</feature>
<dbReference type="Pfam" id="PF20258">
    <property type="entry name" value="tRNA_Me_trans_C"/>
    <property type="match status" value="1"/>
</dbReference>
<gene>
    <name evidence="9 12" type="primary">mnmA</name>
    <name evidence="12" type="ORF">H8R91_05275</name>
</gene>
<keyword evidence="13" id="KW-1185">Reference proteome</keyword>